<gene>
    <name evidence="2" type="ORF">DTER00134_LOCUS4080</name>
</gene>
<dbReference type="Pfam" id="PF03357">
    <property type="entry name" value="Snf7"/>
    <property type="match status" value="1"/>
</dbReference>
<proteinExistence type="predicted"/>
<protein>
    <submittedName>
        <fullName evidence="2">Uncharacterized protein</fullName>
    </submittedName>
</protein>
<reference evidence="2" key="1">
    <citation type="submission" date="2021-01" db="EMBL/GenBank/DDBJ databases">
        <authorList>
            <person name="Corre E."/>
            <person name="Pelletier E."/>
            <person name="Niang G."/>
            <person name="Scheremetjew M."/>
            <person name="Finn R."/>
            <person name="Kale V."/>
            <person name="Holt S."/>
            <person name="Cochrane G."/>
            <person name="Meng A."/>
            <person name="Brown T."/>
            <person name="Cohen L."/>
        </authorList>
    </citation>
    <scope>NUCLEOTIDE SEQUENCE</scope>
    <source>
        <strain evidence="2">CCMP1320</strain>
    </source>
</reference>
<dbReference type="PANTHER" id="PTHR10476">
    <property type="entry name" value="CHARGED MULTIVESICULAR BODY PROTEIN"/>
    <property type="match status" value="1"/>
</dbReference>
<evidence type="ECO:0000256" key="1">
    <source>
        <dbReference type="SAM" id="MobiDB-lite"/>
    </source>
</evidence>
<dbReference type="EMBL" id="HBIP01007634">
    <property type="protein sequence ID" value="CAE0489010.1"/>
    <property type="molecule type" value="Transcribed_RNA"/>
</dbReference>
<dbReference type="GO" id="GO:0007034">
    <property type="term" value="P:vacuolar transport"/>
    <property type="evidence" value="ECO:0007669"/>
    <property type="project" value="InterPro"/>
</dbReference>
<dbReference type="InterPro" id="IPR005024">
    <property type="entry name" value="Snf7_fam"/>
</dbReference>
<dbReference type="AlphaFoldDB" id="A0A7S3QQA9"/>
<feature type="region of interest" description="Disordered" evidence="1">
    <location>
        <begin position="135"/>
        <end position="178"/>
    </location>
</feature>
<organism evidence="2">
    <name type="scientific">Dunaliella tertiolecta</name>
    <name type="common">Green alga</name>
    <dbReference type="NCBI Taxonomy" id="3047"/>
    <lineage>
        <taxon>Eukaryota</taxon>
        <taxon>Viridiplantae</taxon>
        <taxon>Chlorophyta</taxon>
        <taxon>core chlorophytes</taxon>
        <taxon>Chlorophyceae</taxon>
        <taxon>CS clade</taxon>
        <taxon>Chlamydomonadales</taxon>
        <taxon>Dunaliellaceae</taxon>
        <taxon>Dunaliella</taxon>
    </lineage>
</organism>
<accession>A0A7S3QQA9</accession>
<sequence length="178" mass="19052">MSTWCSLFSCMKPTRHEDKVGLLKSVLSLCMQTTKLIASSAQLGGVSTQMTTSTATAGAAKAMGNSTKAMSAMHKAMKPRDVQKQMHRFAAENAKMEMTSEMMGDTMDDILDDEETEGESSDLVNQVLDDLGVEALASAATAPRSKAKAPQQAQSKEEEDAEDAEAEALAQRLANLKS</sequence>
<name>A0A7S3QQA9_DUNTE</name>
<evidence type="ECO:0000313" key="2">
    <source>
        <dbReference type="EMBL" id="CAE0489010.1"/>
    </source>
</evidence>
<feature type="compositionally biased region" description="Acidic residues" evidence="1">
    <location>
        <begin position="157"/>
        <end position="166"/>
    </location>
</feature>
<dbReference type="Gene3D" id="6.10.140.1230">
    <property type="match status" value="1"/>
</dbReference>